<evidence type="ECO:0000256" key="3">
    <source>
        <dbReference type="ARBA" id="ARBA00011890"/>
    </source>
</evidence>
<dbReference type="CDD" id="cd02440">
    <property type="entry name" value="AdoMet_MTases"/>
    <property type="match status" value="1"/>
</dbReference>
<dbReference type="PANTHER" id="PTHR11579:SF0">
    <property type="entry name" value="PROTEIN-L-ISOASPARTATE(D-ASPARTATE) O-METHYLTRANSFERASE"/>
    <property type="match status" value="1"/>
</dbReference>
<dbReference type="PANTHER" id="PTHR11579">
    <property type="entry name" value="PROTEIN-L-ISOASPARTATE O-METHYLTRANSFERASE"/>
    <property type="match status" value="1"/>
</dbReference>
<evidence type="ECO:0000313" key="12">
    <source>
        <dbReference type="EMBL" id="VEJ51865.1"/>
    </source>
</evidence>
<gene>
    <name evidence="12" type="primary">pcm_2</name>
    <name evidence="12" type="ORF">NCTC12742_01772</name>
</gene>
<sequence length="209" mass="23142">MANPMAGFENRGRRMAERLAAAGIGMPVCSAMMNVPRHWFVEEALRTHAYSDKALPLGFGRMLPTPYQTAVGVELLLGSFPHGLKRVLELGTGSGYQTAVLQLLDIPEFYSIEPERALHETAKDALRHAGISSKVRLVCGKIEEGLPEAAPFDGMILNEAVEEIPVALLEQLAVGGRLAAQIMVENEVYWWLVEKSPQGYRENKMQRIR</sequence>
<evidence type="ECO:0000256" key="5">
    <source>
        <dbReference type="ARBA" id="ARBA00022490"/>
    </source>
</evidence>
<accession>A0A448VPX6</accession>
<comment type="subcellular location">
    <subcellularLocation>
        <location evidence="1">Cytoplasm</location>
    </subcellularLocation>
</comment>
<dbReference type="EC" id="2.1.1.77" evidence="3"/>
<dbReference type="OrthoDB" id="9810066at2"/>
<evidence type="ECO:0000256" key="11">
    <source>
        <dbReference type="ARBA" id="ARBA00031350"/>
    </source>
</evidence>
<dbReference type="STRING" id="28091.SAMEA3174300_00329"/>
<evidence type="ECO:0000256" key="6">
    <source>
        <dbReference type="ARBA" id="ARBA00022603"/>
    </source>
</evidence>
<evidence type="ECO:0000256" key="2">
    <source>
        <dbReference type="ARBA" id="ARBA00005369"/>
    </source>
</evidence>
<keyword evidence="7 12" id="KW-0808">Transferase</keyword>
<comment type="similarity">
    <text evidence="2">Belongs to the methyltransferase superfamily. L-isoaspartyl/D-aspartyl protein methyltransferase family.</text>
</comment>
<keyword evidence="13" id="KW-1185">Reference proteome</keyword>
<dbReference type="Pfam" id="PF01135">
    <property type="entry name" value="PCMT"/>
    <property type="match status" value="1"/>
</dbReference>
<dbReference type="Gene3D" id="3.40.50.150">
    <property type="entry name" value="Vaccinia Virus protein VP39"/>
    <property type="match status" value="1"/>
</dbReference>
<evidence type="ECO:0000313" key="13">
    <source>
        <dbReference type="Proteomes" id="UP000272771"/>
    </source>
</evidence>
<dbReference type="GO" id="GO:0004719">
    <property type="term" value="F:protein-L-isoaspartate (D-aspartate) O-methyltransferase activity"/>
    <property type="evidence" value="ECO:0007669"/>
    <property type="project" value="UniProtKB-EC"/>
</dbReference>
<proteinExistence type="inferred from homology"/>
<keyword evidence="8" id="KW-0949">S-adenosyl-L-methionine</keyword>
<dbReference type="KEGG" id="nwe:SAMEA3174300_0329"/>
<evidence type="ECO:0000256" key="9">
    <source>
        <dbReference type="ARBA" id="ARBA00030757"/>
    </source>
</evidence>
<keyword evidence="5" id="KW-0963">Cytoplasm</keyword>
<dbReference type="AlphaFoldDB" id="A0A448VPX6"/>
<evidence type="ECO:0000256" key="7">
    <source>
        <dbReference type="ARBA" id="ARBA00022679"/>
    </source>
</evidence>
<evidence type="ECO:0000256" key="10">
    <source>
        <dbReference type="ARBA" id="ARBA00031323"/>
    </source>
</evidence>
<evidence type="ECO:0000256" key="4">
    <source>
        <dbReference type="ARBA" id="ARBA00013346"/>
    </source>
</evidence>
<evidence type="ECO:0000256" key="1">
    <source>
        <dbReference type="ARBA" id="ARBA00004496"/>
    </source>
</evidence>
<name>A0A448VPX6_9NEIS</name>
<dbReference type="InterPro" id="IPR029063">
    <property type="entry name" value="SAM-dependent_MTases_sf"/>
</dbReference>
<reference evidence="12 13" key="1">
    <citation type="submission" date="2018-12" db="EMBL/GenBank/DDBJ databases">
        <authorList>
            <consortium name="Pathogen Informatics"/>
        </authorList>
    </citation>
    <scope>NUCLEOTIDE SEQUENCE [LARGE SCALE GENOMIC DNA]</scope>
    <source>
        <strain evidence="12 13">NCTC12742</strain>
    </source>
</reference>
<protein>
    <recommendedName>
        <fullName evidence="4">Protein-L-isoaspartate O-methyltransferase</fullName>
        <ecNumber evidence="3">2.1.1.77</ecNumber>
    </recommendedName>
    <alternativeName>
        <fullName evidence="11">L-isoaspartyl protein carboxyl methyltransferase</fullName>
    </alternativeName>
    <alternativeName>
        <fullName evidence="9">Protein L-isoaspartyl methyltransferase</fullName>
    </alternativeName>
    <alternativeName>
        <fullName evidence="10">Protein-beta-aspartate methyltransferase</fullName>
    </alternativeName>
</protein>
<organism evidence="12 13">
    <name type="scientific">Neisseria weaveri</name>
    <dbReference type="NCBI Taxonomy" id="28091"/>
    <lineage>
        <taxon>Bacteria</taxon>
        <taxon>Pseudomonadati</taxon>
        <taxon>Pseudomonadota</taxon>
        <taxon>Betaproteobacteria</taxon>
        <taxon>Neisseriales</taxon>
        <taxon>Neisseriaceae</taxon>
        <taxon>Neisseria</taxon>
    </lineage>
</organism>
<evidence type="ECO:0000256" key="8">
    <source>
        <dbReference type="ARBA" id="ARBA00022691"/>
    </source>
</evidence>
<dbReference type="InterPro" id="IPR000682">
    <property type="entry name" value="PCMT"/>
</dbReference>
<dbReference type="EMBL" id="LR134533">
    <property type="protein sequence ID" value="VEJ51865.1"/>
    <property type="molecule type" value="Genomic_DNA"/>
</dbReference>
<keyword evidence="6 12" id="KW-0489">Methyltransferase</keyword>
<dbReference type="RefSeq" id="WP_004283656.1">
    <property type="nucleotide sequence ID" value="NZ_CAUJRG010000005.1"/>
</dbReference>
<dbReference type="GO" id="GO:0032259">
    <property type="term" value="P:methylation"/>
    <property type="evidence" value="ECO:0007669"/>
    <property type="project" value="UniProtKB-KW"/>
</dbReference>
<dbReference type="SUPFAM" id="SSF53335">
    <property type="entry name" value="S-adenosyl-L-methionine-dependent methyltransferases"/>
    <property type="match status" value="1"/>
</dbReference>
<dbReference type="Proteomes" id="UP000272771">
    <property type="component" value="Chromosome"/>
</dbReference>
<dbReference type="GO" id="GO:0005737">
    <property type="term" value="C:cytoplasm"/>
    <property type="evidence" value="ECO:0007669"/>
    <property type="project" value="UniProtKB-SubCell"/>
</dbReference>